<reference evidence="2 3" key="1">
    <citation type="submission" date="2021-06" db="EMBL/GenBank/DDBJ databases">
        <title>Caerostris darwini draft genome.</title>
        <authorList>
            <person name="Kono N."/>
            <person name="Arakawa K."/>
        </authorList>
    </citation>
    <scope>NUCLEOTIDE SEQUENCE [LARGE SCALE GENOMIC DNA]</scope>
</reference>
<accession>A0AAV4RRQ4</accession>
<dbReference type="GO" id="GO:0003964">
    <property type="term" value="F:RNA-directed DNA polymerase activity"/>
    <property type="evidence" value="ECO:0007669"/>
    <property type="project" value="UniProtKB-KW"/>
</dbReference>
<feature type="transmembrane region" description="Helical" evidence="1">
    <location>
        <begin position="12"/>
        <end position="34"/>
    </location>
</feature>
<dbReference type="Proteomes" id="UP001054837">
    <property type="component" value="Unassembled WGS sequence"/>
</dbReference>
<protein>
    <submittedName>
        <fullName evidence="2">Reverse transcriptase domain-containing protein</fullName>
    </submittedName>
</protein>
<keyword evidence="2" id="KW-0695">RNA-directed DNA polymerase</keyword>
<gene>
    <name evidence="2" type="primary">AVEN_246030_1</name>
    <name evidence="2" type="ORF">CDAR_617761</name>
</gene>
<organism evidence="2 3">
    <name type="scientific">Caerostris darwini</name>
    <dbReference type="NCBI Taxonomy" id="1538125"/>
    <lineage>
        <taxon>Eukaryota</taxon>
        <taxon>Metazoa</taxon>
        <taxon>Ecdysozoa</taxon>
        <taxon>Arthropoda</taxon>
        <taxon>Chelicerata</taxon>
        <taxon>Arachnida</taxon>
        <taxon>Araneae</taxon>
        <taxon>Araneomorphae</taxon>
        <taxon>Entelegynae</taxon>
        <taxon>Araneoidea</taxon>
        <taxon>Araneidae</taxon>
        <taxon>Caerostris</taxon>
    </lineage>
</organism>
<sequence>MPGNVLSVEIFLYIGVVFIVLLCYSALCLLSRALDNSEACTTSHQSPVGALGNAENLHDVSFSPICHRTRSQLANREPTNTVPSLVNADTDNECQIAENQLLEQEVVDTLDDIINHIPLRALSGALIFDASSPAGGPRRFFQDENIVHPVQLCTAPNGLLFDGSSPPARSRTFFQDTDRNLLFDDSSPPVMSGTFFQDADCGSASTHPRSQCVIPIPHAEETACLVPLDHNRDTTVDLFPSAFENSHRLISIKEGKFHKFLCKPVGFNAVPNYSSLNYLAELGGTGGKIDKVIRKEVKNTLNLPTEASNDYVYGQRKLGCCGLPIAAEDSDLNLVDTAFKLLSSRDEICAKNALASPKCTLHRRLGKMPDDQILSDFLSGDFSTTTNKFSNTWTVARVASRRLGTDSTDLTYHRSPSEENQGKAIEVSSLAPASSHFLTDGAYTRFADWRFIHRARLNLVPLNGAKPWLKEIVNTVRELIDAASCLSPSPLSPTCVSESVPSPSTIIEMGEVFCPSPSTIVVVENEPSTIVTIEDVQCDAVTVSPPTCAFQFCDLDSPVLPSASFQFYQLWG</sequence>
<dbReference type="EMBL" id="BPLQ01006635">
    <property type="protein sequence ID" value="GIY24082.1"/>
    <property type="molecule type" value="Genomic_DNA"/>
</dbReference>
<evidence type="ECO:0000256" key="1">
    <source>
        <dbReference type="SAM" id="Phobius"/>
    </source>
</evidence>
<keyword evidence="2" id="KW-0548">Nucleotidyltransferase</keyword>
<keyword evidence="1" id="KW-1133">Transmembrane helix</keyword>
<keyword evidence="1" id="KW-0812">Transmembrane</keyword>
<comment type="caution">
    <text evidence="2">The sequence shown here is derived from an EMBL/GenBank/DDBJ whole genome shotgun (WGS) entry which is preliminary data.</text>
</comment>
<keyword evidence="1" id="KW-0472">Membrane</keyword>
<keyword evidence="2" id="KW-0808">Transferase</keyword>
<evidence type="ECO:0000313" key="2">
    <source>
        <dbReference type="EMBL" id="GIY24082.1"/>
    </source>
</evidence>
<dbReference type="AlphaFoldDB" id="A0AAV4RRQ4"/>
<name>A0AAV4RRQ4_9ARAC</name>
<keyword evidence="3" id="KW-1185">Reference proteome</keyword>
<evidence type="ECO:0000313" key="3">
    <source>
        <dbReference type="Proteomes" id="UP001054837"/>
    </source>
</evidence>
<proteinExistence type="predicted"/>